<feature type="transmembrane region" description="Helical" evidence="7">
    <location>
        <begin position="75"/>
        <end position="95"/>
    </location>
</feature>
<organism evidence="8">
    <name type="scientific">Nymphaea colorata</name>
    <name type="common">pocket water lily</name>
    <dbReference type="NCBI Taxonomy" id="210225"/>
    <lineage>
        <taxon>Eukaryota</taxon>
        <taxon>Viridiplantae</taxon>
        <taxon>Streptophyta</taxon>
        <taxon>Embryophyta</taxon>
        <taxon>Tracheophyta</taxon>
        <taxon>Spermatophyta</taxon>
        <taxon>Magnoliopsida</taxon>
        <taxon>Nymphaeales</taxon>
        <taxon>Nymphaeaceae</taxon>
        <taxon>Nymphaea</taxon>
    </lineage>
</organism>
<evidence type="ECO:0000256" key="7">
    <source>
        <dbReference type="SAM" id="Phobius"/>
    </source>
</evidence>
<keyword evidence="7" id="KW-0472">Membrane</keyword>
<evidence type="ECO:0000313" key="8">
    <source>
        <dbReference type="EMBL" id="VVW09896.1"/>
    </source>
</evidence>
<keyword evidence="5" id="KW-0406">Ion transport</keyword>
<gene>
    <name evidence="8" type="ORF">NYM_LOCUS15183</name>
</gene>
<dbReference type="OMA" id="VWYHWAG"/>
<dbReference type="AlphaFoldDB" id="A0A5K1BCF6"/>
<sequence>MAPRRIDIVEVSVENLQKNWQRRQWWESLFKTKEVVDDREASCSSCQWLFKTRDAGDKGASWRTGLASLLQSTPAHAIVLVFLLLDLVFTVISISSCPSVPRRKGGLFWGGIAILITLIVKDIVVMVVLGLSFFKHAGYVMEITALVLALCLEIFLKAESAGLLVLVNSWRVVRMIQSIFGMSDEAIETQITNIESQFEDLRVQTAQMEQLIRKKNERIAELENGCHNQQRPRGKL</sequence>
<evidence type="ECO:0000256" key="3">
    <source>
        <dbReference type="ARBA" id="ARBA00022475"/>
    </source>
</evidence>
<name>A0A5K1BCF6_9MAGN</name>
<keyword evidence="7" id="KW-0812">Transmembrane</keyword>
<proteinExistence type="predicted"/>
<dbReference type="GO" id="GO:0034702">
    <property type="term" value="C:monoatomic ion channel complex"/>
    <property type="evidence" value="ECO:0007669"/>
    <property type="project" value="UniProtKB-KW"/>
</dbReference>
<keyword evidence="7" id="KW-1133">Transmembrane helix</keyword>
<dbReference type="EMBL" id="LR721781">
    <property type="protein sequence ID" value="VVW09896.1"/>
    <property type="molecule type" value="Genomic_DNA"/>
</dbReference>
<comment type="subcellular location">
    <subcellularLocation>
        <location evidence="1">Cell membrane</location>
        <topology evidence="1">Multi-pass membrane protein</topology>
    </subcellularLocation>
</comment>
<evidence type="ECO:0000256" key="1">
    <source>
        <dbReference type="ARBA" id="ARBA00004651"/>
    </source>
</evidence>
<evidence type="ECO:0000256" key="5">
    <source>
        <dbReference type="ARBA" id="ARBA00023065"/>
    </source>
</evidence>
<dbReference type="InterPro" id="IPR031846">
    <property type="entry name" value="Hvcn1"/>
</dbReference>
<keyword evidence="2" id="KW-0813">Transport</keyword>
<evidence type="ECO:0000256" key="6">
    <source>
        <dbReference type="ARBA" id="ARBA00023303"/>
    </source>
</evidence>
<accession>A0A5K1BCF6</accession>
<keyword evidence="3" id="KW-1003">Cell membrane</keyword>
<dbReference type="PANTHER" id="PTHR46480:SF1">
    <property type="entry name" value="VOLTAGE-GATED HYDROGEN CHANNEL 1"/>
    <property type="match status" value="1"/>
</dbReference>
<dbReference type="PANTHER" id="PTHR46480">
    <property type="entry name" value="F20B24.22"/>
    <property type="match status" value="1"/>
</dbReference>
<dbReference type="Gramene" id="NC3G0207810.1">
    <property type="protein sequence ID" value="NC3G0207810.1:cds"/>
    <property type="gene ID" value="NC3G0207810"/>
</dbReference>
<dbReference type="GO" id="GO:0030171">
    <property type="term" value="F:voltage-gated proton channel activity"/>
    <property type="evidence" value="ECO:0007669"/>
    <property type="project" value="InterPro"/>
</dbReference>
<protein>
    <recommendedName>
        <fullName evidence="9">Voltage-gated hydrogen channel 1</fullName>
    </recommendedName>
</protein>
<keyword evidence="4" id="KW-0851">Voltage-gated channel</keyword>
<keyword evidence="6" id="KW-0407">Ion channel</keyword>
<feature type="transmembrane region" description="Helical" evidence="7">
    <location>
        <begin position="107"/>
        <end position="131"/>
    </location>
</feature>
<dbReference type="GO" id="GO:0005886">
    <property type="term" value="C:plasma membrane"/>
    <property type="evidence" value="ECO:0007669"/>
    <property type="project" value="UniProtKB-SubCell"/>
</dbReference>
<evidence type="ECO:0000256" key="4">
    <source>
        <dbReference type="ARBA" id="ARBA00022882"/>
    </source>
</evidence>
<evidence type="ECO:0000256" key="2">
    <source>
        <dbReference type="ARBA" id="ARBA00022448"/>
    </source>
</evidence>
<evidence type="ECO:0008006" key="9">
    <source>
        <dbReference type="Google" id="ProtNLM"/>
    </source>
</evidence>
<feature type="transmembrane region" description="Helical" evidence="7">
    <location>
        <begin position="143"/>
        <end position="167"/>
    </location>
</feature>
<dbReference type="OrthoDB" id="427456at2759"/>
<reference evidence="8" key="1">
    <citation type="submission" date="2019-09" db="EMBL/GenBank/DDBJ databases">
        <authorList>
            <person name="Zhang L."/>
        </authorList>
    </citation>
    <scope>NUCLEOTIDE SEQUENCE</scope>
</reference>